<dbReference type="WBParaSite" id="PS1159_v2.g15728.t1">
    <property type="protein sequence ID" value="PS1159_v2.g15728.t1"/>
    <property type="gene ID" value="PS1159_v2.g15728"/>
</dbReference>
<dbReference type="Proteomes" id="UP000887580">
    <property type="component" value="Unplaced"/>
</dbReference>
<name>A0AC35FBE2_9BILA</name>
<proteinExistence type="predicted"/>
<reference evidence="2" key="1">
    <citation type="submission" date="2022-11" db="UniProtKB">
        <authorList>
            <consortium name="WormBaseParasite"/>
        </authorList>
    </citation>
    <scope>IDENTIFICATION</scope>
</reference>
<evidence type="ECO:0000313" key="2">
    <source>
        <dbReference type="WBParaSite" id="PS1159_v2.g15728.t1"/>
    </source>
</evidence>
<evidence type="ECO:0000313" key="1">
    <source>
        <dbReference type="Proteomes" id="UP000887580"/>
    </source>
</evidence>
<sequence>MMEERRMFQICLQIFFVTFSLAQYYPQQQYYYPQQEQQQQYYYQQQQQQTLQWPQQNAVYQQQTFAQQQQFQQPQQSSPSITPQQFQPELQQQQQQHHQRLQKPKISKPDEAFDLPQPPSRFLPDGSKLIKPRVNQNSRRGGQILNQRRPSSPPFSQPQRRIDVAHTRAPPTHSITASTPRTPSSIKHLPSKSTAAVTRSPSLPASQLSSSRDPNKFFLDCCQRKNVAKSCEGRCNFDKLSKRVLTGMFLGTDICPQRHGLDLFSCAAQDGDHRDCCRAKNVGRTGAGDKCLNFCLMTPDSNFQADASYIPCWAVLTEIKQCFRESIINGHTL</sequence>
<organism evidence="1 2">
    <name type="scientific">Panagrolaimus sp. PS1159</name>
    <dbReference type="NCBI Taxonomy" id="55785"/>
    <lineage>
        <taxon>Eukaryota</taxon>
        <taxon>Metazoa</taxon>
        <taxon>Ecdysozoa</taxon>
        <taxon>Nematoda</taxon>
        <taxon>Chromadorea</taxon>
        <taxon>Rhabditida</taxon>
        <taxon>Tylenchina</taxon>
        <taxon>Panagrolaimomorpha</taxon>
        <taxon>Panagrolaimoidea</taxon>
        <taxon>Panagrolaimidae</taxon>
        <taxon>Panagrolaimus</taxon>
    </lineage>
</organism>
<accession>A0AC35FBE2</accession>
<protein>
    <submittedName>
        <fullName evidence="2">Uncharacterized protein</fullName>
    </submittedName>
</protein>